<evidence type="ECO:0008006" key="5">
    <source>
        <dbReference type="Google" id="ProtNLM"/>
    </source>
</evidence>
<feature type="compositionally biased region" description="Basic residues" evidence="2">
    <location>
        <begin position="363"/>
        <end position="378"/>
    </location>
</feature>
<reference evidence="3 4" key="1">
    <citation type="submission" date="2015-01" db="EMBL/GenBank/DDBJ databases">
        <title>The Genome Sequence of Capronia semiimmersa CBS27337.</title>
        <authorList>
            <consortium name="The Broad Institute Genomics Platform"/>
            <person name="Cuomo C."/>
            <person name="de Hoog S."/>
            <person name="Gorbushina A."/>
            <person name="Stielow B."/>
            <person name="Teixiera M."/>
            <person name="Abouelleil A."/>
            <person name="Chapman S.B."/>
            <person name="Priest M."/>
            <person name="Young S.K."/>
            <person name="Wortman J."/>
            <person name="Nusbaum C."/>
            <person name="Birren B."/>
        </authorList>
    </citation>
    <scope>NUCLEOTIDE SEQUENCE [LARGE SCALE GENOMIC DNA]</scope>
    <source>
        <strain evidence="3 4">CBS 27337</strain>
    </source>
</reference>
<dbReference type="GO" id="GO:0061630">
    <property type="term" value="F:ubiquitin protein ligase activity"/>
    <property type="evidence" value="ECO:0007669"/>
    <property type="project" value="InterPro"/>
</dbReference>
<dbReference type="STRING" id="5601.A0A0D2F3S3"/>
<feature type="region of interest" description="Disordered" evidence="2">
    <location>
        <begin position="302"/>
        <end position="324"/>
    </location>
</feature>
<feature type="compositionally biased region" description="Acidic residues" evidence="2">
    <location>
        <begin position="163"/>
        <end position="174"/>
    </location>
</feature>
<sequence length="408" mass="44610">MSHSKRNTSLAYFTSHERSLLRSTWGTQSTRLTRESFLPFGFCRLCLAYARDPVCCPGGGGAGATAPRDGNEQKSSKGEGRPQVHLFCRECALNDMVSQRREIRRLEKERQLRERETLESQAIEAEQRREREVQRFERDELGFEDERKNNNKKRKRSAAHDGGDDDGYDDDESDERSHRGRGASFWMPNAATSTVTANAKSALEDAKPKKLHPICPASTPHTRHPYSLKSLVPVSFSLSDSDGGDSGVGDPGHPSRICPSCKKVLTNTSRAVLGTADQCGHVVCGACADLLFGRGTRQRQIQTLRTQGQGQGQGQAEAQISAGSSTEQRSIRCFVCDADLSGRDGGPEQGKEEAGEEEEGKHKDKAKQGKQSKHSRHGRLVEISCEGTGFAAGGGANMAKREGVAFQC</sequence>
<evidence type="ECO:0000313" key="4">
    <source>
        <dbReference type="Proteomes" id="UP000054266"/>
    </source>
</evidence>
<keyword evidence="1" id="KW-0175">Coiled coil</keyword>
<dbReference type="GO" id="GO:0005634">
    <property type="term" value="C:nucleus"/>
    <property type="evidence" value="ECO:0007669"/>
    <property type="project" value="TreeGrafter"/>
</dbReference>
<evidence type="ECO:0000256" key="2">
    <source>
        <dbReference type="SAM" id="MobiDB-lite"/>
    </source>
</evidence>
<dbReference type="InterPro" id="IPR016818">
    <property type="entry name" value="NOSIP"/>
</dbReference>
<feature type="region of interest" description="Disordered" evidence="2">
    <location>
        <begin position="340"/>
        <end position="380"/>
    </location>
</feature>
<evidence type="ECO:0000313" key="3">
    <source>
        <dbReference type="EMBL" id="KIW62533.1"/>
    </source>
</evidence>
<dbReference type="EMBL" id="KN846963">
    <property type="protein sequence ID" value="KIW62533.1"/>
    <property type="molecule type" value="Genomic_DNA"/>
</dbReference>
<keyword evidence="4" id="KW-1185">Reference proteome</keyword>
<evidence type="ECO:0000256" key="1">
    <source>
        <dbReference type="SAM" id="Coils"/>
    </source>
</evidence>
<gene>
    <name evidence="3" type="ORF">PV04_10701</name>
</gene>
<dbReference type="Proteomes" id="UP000054266">
    <property type="component" value="Unassembled WGS sequence"/>
</dbReference>
<dbReference type="AlphaFoldDB" id="A0A0D2F3S3"/>
<feature type="region of interest" description="Disordered" evidence="2">
    <location>
        <begin position="62"/>
        <end position="81"/>
    </location>
</feature>
<feature type="compositionally biased region" description="Polar residues" evidence="2">
    <location>
        <begin position="190"/>
        <end position="199"/>
    </location>
</feature>
<feature type="compositionally biased region" description="Basic and acidic residues" evidence="2">
    <location>
        <begin position="69"/>
        <end position="81"/>
    </location>
</feature>
<name>A0A0D2F3S3_9EURO</name>
<organism evidence="3 4">
    <name type="scientific">Phialophora macrospora</name>
    <dbReference type="NCBI Taxonomy" id="1851006"/>
    <lineage>
        <taxon>Eukaryota</taxon>
        <taxon>Fungi</taxon>
        <taxon>Dikarya</taxon>
        <taxon>Ascomycota</taxon>
        <taxon>Pezizomycotina</taxon>
        <taxon>Eurotiomycetes</taxon>
        <taxon>Chaetothyriomycetidae</taxon>
        <taxon>Chaetothyriales</taxon>
        <taxon>Herpotrichiellaceae</taxon>
        <taxon>Phialophora</taxon>
    </lineage>
</organism>
<feature type="compositionally biased region" description="Basic and acidic residues" evidence="2">
    <location>
        <begin position="340"/>
        <end position="353"/>
    </location>
</feature>
<dbReference type="HOGENOM" id="CLU_053742_1_1_1"/>
<dbReference type="PANTHER" id="PTHR13063:SF10">
    <property type="entry name" value="NITRIC OXIDE SYNTHASE-INTERACTING PROTEIN"/>
    <property type="match status" value="1"/>
</dbReference>
<accession>A0A0D2F3S3</accession>
<proteinExistence type="predicted"/>
<feature type="coiled-coil region" evidence="1">
    <location>
        <begin position="89"/>
        <end position="135"/>
    </location>
</feature>
<feature type="region of interest" description="Disordered" evidence="2">
    <location>
        <begin position="142"/>
        <end position="225"/>
    </location>
</feature>
<dbReference type="PANTHER" id="PTHR13063">
    <property type="entry name" value="ENOS INTERACTING PROTEIN"/>
    <property type="match status" value="1"/>
</dbReference>
<protein>
    <recommendedName>
        <fullName evidence="5">Zinc finger RING-type eukaryotic domain-containing protein</fullName>
    </recommendedName>
</protein>